<dbReference type="AlphaFoldDB" id="A0A9P0GE11"/>
<dbReference type="EMBL" id="OV651816">
    <property type="protein sequence ID" value="CAH1109998.1"/>
    <property type="molecule type" value="Genomic_DNA"/>
</dbReference>
<dbReference type="Gene3D" id="1.20.1250.20">
    <property type="entry name" value="MFS general substrate transporter like domains"/>
    <property type="match status" value="1"/>
</dbReference>
<evidence type="ECO:0000256" key="1">
    <source>
        <dbReference type="ARBA" id="ARBA00004141"/>
    </source>
</evidence>
<dbReference type="Pfam" id="PF07690">
    <property type="entry name" value="MFS_1"/>
    <property type="match status" value="1"/>
</dbReference>
<evidence type="ECO:0000256" key="4">
    <source>
        <dbReference type="ARBA" id="ARBA00023136"/>
    </source>
</evidence>
<feature type="transmembrane region" description="Helical" evidence="5">
    <location>
        <begin position="322"/>
        <end position="340"/>
    </location>
</feature>
<feature type="transmembrane region" description="Helical" evidence="5">
    <location>
        <begin position="368"/>
        <end position="391"/>
    </location>
</feature>
<evidence type="ECO:0000256" key="2">
    <source>
        <dbReference type="ARBA" id="ARBA00022692"/>
    </source>
</evidence>
<evidence type="ECO:0000313" key="6">
    <source>
        <dbReference type="EMBL" id="CAH1109998.1"/>
    </source>
</evidence>
<organism evidence="6 7">
    <name type="scientific">Psylliodes chrysocephalus</name>
    <dbReference type="NCBI Taxonomy" id="3402493"/>
    <lineage>
        <taxon>Eukaryota</taxon>
        <taxon>Metazoa</taxon>
        <taxon>Ecdysozoa</taxon>
        <taxon>Arthropoda</taxon>
        <taxon>Hexapoda</taxon>
        <taxon>Insecta</taxon>
        <taxon>Pterygota</taxon>
        <taxon>Neoptera</taxon>
        <taxon>Endopterygota</taxon>
        <taxon>Coleoptera</taxon>
        <taxon>Polyphaga</taxon>
        <taxon>Cucujiformia</taxon>
        <taxon>Chrysomeloidea</taxon>
        <taxon>Chrysomelidae</taxon>
        <taxon>Galerucinae</taxon>
        <taxon>Alticini</taxon>
        <taxon>Psylliodes</taxon>
    </lineage>
</organism>
<dbReference type="SUPFAM" id="SSF103473">
    <property type="entry name" value="MFS general substrate transporter"/>
    <property type="match status" value="1"/>
</dbReference>
<feature type="transmembrane region" description="Helical" evidence="5">
    <location>
        <begin position="142"/>
        <end position="168"/>
    </location>
</feature>
<feature type="transmembrane region" description="Helical" evidence="5">
    <location>
        <begin position="209"/>
        <end position="230"/>
    </location>
</feature>
<name>A0A9P0GE11_9CUCU</name>
<feature type="transmembrane region" description="Helical" evidence="5">
    <location>
        <begin position="437"/>
        <end position="457"/>
    </location>
</feature>
<accession>A0A9P0GE11</accession>
<evidence type="ECO:0000256" key="3">
    <source>
        <dbReference type="ARBA" id="ARBA00022989"/>
    </source>
</evidence>
<keyword evidence="7" id="KW-1185">Reference proteome</keyword>
<dbReference type="OrthoDB" id="419734at2759"/>
<dbReference type="PANTHER" id="PTHR23507:SF37">
    <property type="entry name" value="GH08173P"/>
    <property type="match status" value="1"/>
</dbReference>
<feature type="transmembrane region" description="Helical" evidence="5">
    <location>
        <begin position="88"/>
        <end position="105"/>
    </location>
</feature>
<evidence type="ECO:0008006" key="8">
    <source>
        <dbReference type="Google" id="ProtNLM"/>
    </source>
</evidence>
<keyword evidence="4 5" id="KW-0472">Membrane</keyword>
<feature type="transmembrane region" description="Helical" evidence="5">
    <location>
        <begin position="403"/>
        <end position="425"/>
    </location>
</feature>
<dbReference type="InterPro" id="IPR011701">
    <property type="entry name" value="MFS"/>
</dbReference>
<evidence type="ECO:0000256" key="5">
    <source>
        <dbReference type="SAM" id="Phobius"/>
    </source>
</evidence>
<feature type="transmembrane region" description="Helical" evidence="5">
    <location>
        <begin position="12"/>
        <end position="34"/>
    </location>
</feature>
<gene>
    <name evidence="6" type="ORF">PSYICH_LOCUS10283</name>
</gene>
<proteinExistence type="predicted"/>
<protein>
    <recommendedName>
        <fullName evidence="8">Proton-coupled folate transporter</fullName>
    </recommendedName>
</protein>
<reference evidence="6" key="1">
    <citation type="submission" date="2022-01" db="EMBL/GenBank/DDBJ databases">
        <authorList>
            <person name="King R."/>
        </authorList>
    </citation>
    <scope>NUCLEOTIDE SEQUENCE</scope>
</reference>
<feature type="transmembrane region" description="Helical" evidence="5">
    <location>
        <begin position="112"/>
        <end position="130"/>
    </location>
</feature>
<sequence length="478" mass="54168">MKEERTNIYKNKFLHYLGYITVEPTLVLYMMAFMTTTVVEQSFYVYKACIANHGFNATICENLNEPNFKNYTKEVQATTVKFHVWNNIAGHAIPIVLALFMGAWSDKRGRKLPLLIGLSGKLFFSAMIVVNTLKPDWPLEYVIFTATLPSALTGADVAIFAAAFTYLVDVSSVKYRTMRVTILEVCYLSTMPSGIALGSYLFKNVLNKSYTYMFLINTVLMAFAVLYTSVRLEWRTNSRQSPFSEVSNKFLDFFDYNHLVDTAKVMCKNRLRQKRTYLLMLILMMALYTFQRDERDIMYMYCQLVFNWNIQQFSKFRTVQSGLQAVMLLIAIPVMSRLLGLRDTVIIMIGAIAHTAARIFYVTAQVPYVFYIGGVFASFGPVVAPVIRSLVSKIVSASEKGKAFSVLGVADNAVPLISGVAYNTLYNATLSTNPANIFYLTIATQLAVFCLVVYIHLRTDSNEFELDDDTKLPLRDIS</sequence>
<dbReference type="GO" id="GO:0016020">
    <property type="term" value="C:membrane"/>
    <property type="evidence" value="ECO:0007669"/>
    <property type="project" value="UniProtKB-SubCell"/>
</dbReference>
<dbReference type="PANTHER" id="PTHR23507">
    <property type="entry name" value="ZGC:174356"/>
    <property type="match status" value="1"/>
</dbReference>
<feature type="transmembrane region" description="Helical" evidence="5">
    <location>
        <begin position="276"/>
        <end position="291"/>
    </location>
</feature>
<comment type="subcellular location">
    <subcellularLocation>
        <location evidence="1">Membrane</location>
        <topology evidence="1">Multi-pass membrane protein</topology>
    </subcellularLocation>
</comment>
<dbReference type="GO" id="GO:0022857">
    <property type="term" value="F:transmembrane transporter activity"/>
    <property type="evidence" value="ECO:0007669"/>
    <property type="project" value="InterPro"/>
</dbReference>
<evidence type="ECO:0000313" key="7">
    <source>
        <dbReference type="Proteomes" id="UP001153636"/>
    </source>
</evidence>
<dbReference type="Proteomes" id="UP001153636">
    <property type="component" value="Chromosome 4"/>
</dbReference>
<keyword evidence="2 5" id="KW-0812">Transmembrane</keyword>
<feature type="transmembrane region" description="Helical" evidence="5">
    <location>
        <begin position="345"/>
        <end position="362"/>
    </location>
</feature>
<feature type="transmembrane region" description="Helical" evidence="5">
    <location>
        <begin position="180"/>
        <end position="203"/>
    </location>
</feature>
<keyword evidence="3 5" id="KW-1133">Transmembrane helix</keyword>
<dbReference type="InterPro" id="IPR036259">
    <property type="entry name" value="MFS_trans_sf"/>
</dbReference>